<dbReference type="InterPro" id="IPR007016">
    <property type="entry name" value="O-antigen_ligase-rel_domated"/>
</dbReference>
<dbReference type="PANTHER" id="PTHR37422">
    <property type="entry name" value="TEICHURONIC ACID BIOSYNTHESIS PROTEIN TUAE"/>
    <property type="match status" value="1"/>
</dbReference>
<feature type="transmembrane region" description="Helical" evidence="5">
    <location>
        <begin position="498"/>
        <end position="514"/>
    </location>
</feature>
<feature type="transmembrane region" description="Helical" evidence="5">
    <location>
        <begin position="474"/>
        <end position="492"/>
    </location>
</feature>
<feature type="transmembrane region" description="Helical" evidence="5">
    <location>
        <begin position="51"/>
        <end position="68"/>
    </location>
</feature>
<keyword evidence="2 5" id="KW-0812">Transmembrane</keyword>
<proteinExistence type="predicted"/>
<feature type="transmembrane region" description="Helical" evidence="5">
    <location>
        <begin position="12"/>
        <end position="31"/>
    </location>
</feature>
<feature type="transmembrane region" description="Helical" evidence="5">
    <location>
        <begin position="442"/>
        <end position="462"/>
    </location>
</feature>
<evidence type="ECO:0000256" key="5">
    <source>
        <dbReference type="SAM" id="Phobius"/>
    </source>
</evidence>
<dbReference type="PANTHER" id="PTHR37422:SF13">
    <property type="entry name" value="LIPOPOLYSACCHARIDE BIOSYNTHESIS PROTEIN PA4999-RELATED"/>
    <property type="match status" value="1"/>
</dbReference>
<evidence type="ECO:0000259" key="6">
    <source>
        <dbReference type="Pfam" id="PF04932"/>
    </source>
</evidence>
<feature type="transmembrane region" description="Helical" evidence="5">
    <location>
        <begin position="228"/>
        <end position="245"/>
    </location>
</feature>
<evidence type="ECO:0000313" key="8">
    <source>
        <dbReference type="Proteomes" id="UP000297900"/>
    </source>
</evidence>
<dbReference type="GO" id="GO:0016020">
    <property type="term" value="C:membrane"/>
    <property type="evidence" value="ECO:0007669"/>
    <property type="project" value="UniProtKB-SubCell"/>
</dbReference>
<feature type="transmembrane region" description="Helical" evidence="5">
    <location>
        <begin position="175"/>
        <end position="197"/>
    </location>
</feature>
<sequence length="741" mass="84811">MKKQIEISAMEWFAWGWIGLLLLLSIMNNGIFQGLGLNSGSLFIIYERPLIYGFFITIAVMIWISIHVYQKHFQLERKMIYMLVASLLCLTYVLSSFNAESPILAKFGVFISLMVVVFFIAGAFIAQYNRIVNLLPKIYLIFGYIIVIYGFMNLLGNTYLLDSLSFIDGVRITSIFQYANAYAVMLLTLWIAIIIELIRTPNRWARILHGFMLVPVCVSFLLTLSRGALIVLPIIAIVILLMFKLKQQIMFIVYSALGMGLSLLIYTHLEKAGAKVFKLIQKARAEQVPFDTKFVFSSPSVTSWVYLIGISIIMSALVQLIVVYFVPRLADKERKDKSVWVDKIVPVGLLVVFLVGAIAVTSNKVIQLLPDAIRARVENVNLQTHSVYERLTMYKDAIEIWRENPIIGGGAGSWEALYEQNQSYSYISAQTHGYLTELLVEVGLVGLIIYVGFIVSIFYVFIRFYRKSSESERIRWIFYFIVPITILIHSLIDFEMSYIMYLVLVFLCLGVMTGTQRQPIELSLKKQTMLRVKWVSFVFTSALVLVMAISYGNQLYANSKYKNSESALVNKQPFDQIVKDLDSGLSKSPGHPVLLYQLASLNYQAYDQTKEDNYLKIADRYINKLAIKEPHYRQNIELNYLIKLKMGDREKAINILLEGVRMYPFEQSLYDKTATELLKKWEEKHAAGSSDADLVAKQIVELYEEMKRREQMILELPKTVVLNKKFAVSDTVRLASEKVSS</sequence>
<keyword evidence="3 5" id="KW-1133">Transmembrane helix</keyword>
<feature type="domain" description="O-antigen ligase-related" evidence="6">
    <location>
        <begin position="314"/>
        <end position="451"/>
    </location>
</feature>
<reference evidence="7 8" key="1">
    <citation type="submission" date="2019-03" db="EMBL/GenBank/DDBJ databases">
        <title>Cohnella endophytica sp. nov., a novel endophytic bacterium isolated from bark of Sonneratia apetala.</title>
        <authorList>
            <person name="Tuo L."/>
        </authorList>
    </citation>
    <scope>NUCLEOTIDE SEQUENCE [LARGE SCALE GENOMIC DNA]</scope>
    <source>
        <strain evidence="7 8">CCTCC AB 208254</strain>
    </source>
</reference>
<comment type="caution">
    <text evidence="7">The sequence shown here is derived from an EMBL/GenBank/DDBJ whole genome shotgun (WGS) entry which is preliminary data.</text>
</comment>
<keyword evidence="4 5" id="KW-0472">Membrane</keyword>
<dbReference type="EMBL" id="SOMN01000005">
    <property type="protein sequence ID" value="TFE28999.1"/>
    <property type="molecule type" value="Genomic_DNA"/>
</dbReference>
<evidence type="ECO:0000256" key="1">
    <source>
        <dbReference type="ARBA" id="ARBA00004141"/>
    </source>
</evidence>
<organism evidence="7 8">
    <name type="scientific">Cohnella luojiensis</name>
    <dbReference type="NCBI Taxonomy" id="652876"/>
    <lineage>
        <taxon>Bacteria</taxon>
        <taxon>Bacillati</taxon>
        <taxon>Bacillota</taxon>
        <taxon>Bacilli</taxon>
        <taxon>Bacillales</taxon>
        <taxon>Paenibacillaceae</taxon>
        <taxon>Cohnella</taxon>
    </lineage>
</organism>
<evidence type="ECO:0000256" key="4">
    <source>
        <dbReference type="ARBA" id="ARBA00023136"/>
    </source>
</evidence>
<evidence type="ECO:0000313" key="7">
    <source>
        <dbReference type="EMBL" id="TFE28999.1"/>
    </source>
</evidence>
<comment type="subcellular location">
    <subcellularLocation>
        <location evidence="1">Membrane</location>
        <topology evidence="1">Multi-pass membrane protein</topology>
    </subcellularLocation>
</comment>
<dbReference type="AlphaFoldDB" id="A0A4Y8M216"/>
<evidence type="ECO:0000256" key="3">
    <source>
        <dbReference type="ARBA" id="ARBA00022989"/>
    </source>
</evidence>
<dbReference type="OrthoDB" id="1808577at2"/>
<dbReference type="RefSeq" id="WP_135151300.1">
    <property type="nucleotide sequence ID" value="NZ_SOMN01000005.1"/>
</dbReference>
<dbReference type="Pfam" id="PF04932">
    <property type="entry name" value="Wzy_C"/>
    <property type="match status" value="1"/>
</dbReference>
<feature type="transmembrane region" description="Helical" evidence="5">
    <location>
        <begin position="534"/>
        <end position="552"/>
    </location>
</feature>
<feature type="transmembrane region" description="Helical" evidence="5">
    <location>
        <begin position="138"/>
        <end position="155"/>
    </location>
</feature>
<dbReference type="Proteomes" id="UP000297900">
    <property type="component" value="Unassembled WGS sequence"/>
</dbReference>
<dbReference type="InterPro" id="IPR051533">
    <property type="entry name" value="WaaL-like"/>
</dbReference>
<feature type="transmembrane region" description="Helical" evidence="5">
    <location>
        <begin position="80"/>
        <end position="97"/>
    </location>
</feature>
<accession>A0A4Y8M216</accession>
<protein>
    <recommendedName>
        <fullName evidence="6">O-antigen ligase-related domain-containing protein</fullName>
    </recommendedName>
</protein>
<evidence type="ECO:0000256" key="2">
    <source>
        <dbReference type="ARBA" id="ARBA00022692"/>
    </source>
</evidence>
<feature type="transmembrane region" description="Helical" evidence="5">
    <location>
        <begin position="103"/>
        <end position="126"/>
    </location>
</feature>
<keyword evidence="8" id="KW-1185">Reference proteome</keyword>
<feature type="transmembrane region" description="Helical" evidence="5">
    <location>
        <begin position="204"/>
        <end position="222"/>
    </location>
</feature>
<feature type="transmembrane region" description="Helical" evidence="5">
    <location>
        <begin position="252"/>
        <end position="269"/>
    </location>
</feature>
<feature type="transmembrane region" description="Helical" evidence="5">
    <location>
        <begin position="339"/>
        <end position="360"/>
    </location>
</feature>
<name>A0A4Y8M216_9BACL</name>
<gene>
    <name evidence="7" type="ORF">E2980_06305</name>
</gene>
<feature type="transmembrane region" description="Helical" evidence="5">
    <location>
        <begin position="304"/>
        <end position="327"/>
    </location>
</feature>